<comment type="subcellular location">
    <subcellularLocation>
        <location evidence="1">Cell inner membrane</location>
        <topology evidence="1">Single-pass membrane protein</topology>
        <orientation evidence="1">Periplasmic side</orientation>
    </subcellularLocation>
</comment>
<accession>A0A6L5JY99</accession>
<comment type="caution">
    <text evidence="11">The sequence shown here is derived from an EMBL/GenBank/DDBJ whole genome shotgun (WGS) entry which is preliminary data.</text>
</comment>
<comment type="similarity">
    <text evidence="2">Belongs to the TonB family.</text>
</comment>
<dbReference type="InterPro" id="IPR037682">
    <property type="entry name" value="TonB_C"/>
</dbReference>
<keyword evidence="8" id="KW-1133">Transmembrane helix</keyword>
<evidence type="ECO:0000256" key="2">
    <source>
        <dbReference type="ARBA" id="ARBA00006555"/>
    </source>
</evidence>
<keyword evidence="6" id="KW-0812">Transmembrane</keyword>
<keyword evidence="3" id="KW-0813">Transport</keyword>
<evidence type="ECO:0000256" key="7">
    <source>
        <dbReference type="ARBA" id="ARBA00022927"/>
    </source>
</evidence>
<dbReference type="Pfam" id="PF03544">
    <property type="entry name" value="TonB_C"/>
    <property type="match status" value="1"/>
</dbReference>
<keyword evidence="5" id="KW-0997">Cell inner membrane</keyword>
<dbReference type="Gene3D" id="3.30.1150.10">
    <property type="match status" value="1"/>
</dbReference>
<evidence type="ECO:0000313" key="12">
    <source>
        <dbReference type="Proteomes" id="UP000480275"/>
    </source>
</evidence>
<dbReference type="InterPro" id="IPR006260">
    <property type="entry name" value="TonB/TolA_C"/>
</dbReference>
<evidence type="ECO:0000256" key="1">
    <source>
        <dbReference type="ARBA" id="ARBA00004383"/>
    </source>
</evidence>
<name>A0A6L5JY99_RHOTE</name>
<dbReference type="AlphaFoldDB" id="A0A6L5JY99"/>
<sequence length="260" mass="26977">MLAPSLSGARQQTLGFDRAFRPLLQALAASLVLHGLVLLGGFFSLPTPVHVPSAALRVVVMPGNASPHVAPASVPETSANPAAPPLHPAVPPLPPSHMREAKTPHDAPTILAMAGDPHASQRVVEVAPASTPPTAARATASEAAVADAAPASAPSAAREGVSADAMREYRLALAIQARRFKRYPALARERVWEGVAEIAVAGGLAGVPLVSLARSSGYRVLDEQALDMLGRAAQATPLPDALRGREFRLVVPVRFSLDSD</sequence>
<dbReference type="EMBL" id="WIXJ01000004">
    <property type="protein sequence ID" value="MQY51634.1"/>
    <property type="molecule type" value="Genomic_DNA"/>
</dbReference>
<gene>
    <name evidence="11" type="ORF">GHK24_07600</name>
</gene>
<reference evidence="11 12" key="1">
    <citation type="submission" date="2019-10" db="EMBL/GenBank/DDBJ databases">
        <title>Whole-genome sequence of the purple nonsulfur photosynthetic bacterium Rhodocyclus tenuis.</title>
        <authorList>
            <person name="Kyndt J.A."/>
            <person name="Meyer T.E."/>
        </authorList>
    </citation>
    <scope>NUCLEOTIDE SEQUENCE [LARGE SCALE GENOMIC DNA]</scope>
    <source>
        <strain evidence="11 12">DSM 110</strain>
    </source>
</reference>
<organism evidence="11 12">
    <name type="scientific">Rhodocyclus tenuis</name>
    <name type="common">Rhodospirillum tenue</name>
    <dbReference type="NCBI Taxonomy" id="1066"/>
    <lineage>
        <taxon>Bacteria</taxon>
        <taxon>Pseudomonadati</taxon>
        <taxon>Pseudomonadota</taxon>
        <taxon>Betaproteobacteria</taxon>
        <taxon>Rhodocyclales</taxon>
        <taxon>Rhodocyclaceae</taxon>
        <taxon>Rhodocyclus</taxon>
    </lineage>
</organism>
<keyword evidence="4" id="KW-1003">Cell membrane</keyword>
<dbReference type="GO" id="GO:0031992">
    <property type="term" value="F:energy transducer activity"/>
    <property type="evidence" value="ECO:0007669"/>
    <property type="project" value="TreeGrafter"/>
</dbReference>
<dbReference type="GO" id="GO:0015031">
    <property type="term" value="P:protein transport"/>
    <property type="evidence" value="ECO:0007669"/>
    <property type="project" value="UniProtKB-KW"/>
</dbReference>
<dbReference type="SUPFAM" id="SSF74653">
    <property type="entry name" value="TolA/TonB C-terminal domain"/>
    <property type="match status" value="1"/>
</dbReference>
<dbReference type="InterPro" id="IPR051045">
    <property type="entry name" value="TonB-dependent_transducer"/>
</dbReference>
<evidence type="ECO:0000256" key="6">
    <source>
        <dbReference type="ARBA" id="ARBA00022692"/>
    </source>
</evidence>
<keyword evidence="7" id="KW-0653">Protein transport</keyword>
<feature type="domain" description="TonB C-terminal" evidence="10">
    <location>
        <begin position="168"/>
        <end position="260"/>
    </location>
</feature>
<dbReference type="NCBIfam" id="TIGR01352">
    <property type="entry name" value="tonB_Cterm"/>
    <property type="match status" value="1"/>
</dbReference>
<dbReference type="PROSITE" id="PS52015">
    <property type="entry name" value="TONB_CTD"/>
    <property type="match status" value="1"/>
</dbReference>
<dbReference type="PANTHER" id="PTHR33446:SF11">
    <property type="entry name" value="TONB3"/>
    <property type="match status" value="1"/>
</dbReference>
<dbReference type="GO" id="GO:0055085">
    <property type="term" value="P:transmembrane transport"/>
    <property type="evidence" value="ECO:0007669"/>
    <property type="project" value="InterPro"/>
</dbReference>
<protein>
    <submittedName>
        <fullName evidence="11">TonB family protein</fullName>
    </submittedName>
</protein>
<evidence type="ECO:0000256" key="9">
    <source>
        <dbReference type="ARBA" id="ARBA00023136"/>
    </source>
</evidence>
<proteinExistence type="inferred from homology"/>
<evidence type="ECO:0000256" key="3">
    <source>
        <dbReference type="ARBA" id="ARBA00022448"/>
    </source>
</evidence>
<evidence type="ECO:0000256" key="5">
    <source>
        <dbReference type="ARBA" id="ARBA00022519"/>
    </source>
</evidence>
<dbReference type="OrthoDB" id="8563545at2"/>
<dbReference type="Proteomes" id="UP000480275">
    <property type="component" value="Unassembled WGS sequence"/>
</dbReference>
<evidence type="ECO:0000313" key="11">
    <source>
        <dbReference type="EMBL" id="MQY51634.1"/>
    </source>
</evidence>
<evidence type="ECO:0000256" key="4">
    <source>
        <dbReference type="ARBA" id="ARBA00022475"/>
    </source>
</evidence>
<dbReference type="GO" id="GO:0098797">
    <property type="term" value="C:plasma membrane protein complex"/>
    <property type="evidence" value="ECO:0007669"/>
    <property type="project" value="TreeGrafter"/>
</dbReference>
<keyword evidence="9" id="KW-0472">Membrane</keyword>
<evidence type="ECO:0000256" key="8">
    <source>
        <dbReference type="ARBA" id="ARBA00022989"/>
    </source>
</evidence>
<dbReference type="PANTHER" id="PTHR33446">
    <property type="entry name" value="PROTEIN TONB-RELATED"/>
    <property type="match status" value="1"/>
</dbReference>
<evidence type="ECO:0000259" key="10">
    <source>
        <dbReference type="PROSITE" id="PS52015"/>
    </source>
</evidence>